<feature type="transmembrane region" description="Helical" evidence="2">
    <location>
        <begin position="607"/>
        <end position="626"/>
    </location>
</feature>
<accession>A0A2K9BT25</accession>
<feature type="transmembrane region" description="Helical" evidence="2">
    <location>
        <begin position="170"/>
        <end position="188"/>
    </location>
</feature>
<evidence type="ECO:0000256" key="1">
    <source>
        <dbReference type="SAM" id="MobiDB-lite"/>
    </source>
</evidence>
<evidence type="ECO:0000313" key="3">
    <source>
        <dbReference type="EMBL" id="AUE03246.1"/>
    </source>
</evidence>
<proteinExistence type="predicted"/>
<keyword evidence="2" id="KW-0812">Transmembrane</keyword>
<reference evidence="3 4" key="1">
    <citation type="submission" date="2017-05" db="EMBL/GenBank/DDBJ databases">
        <title>Comparative genomics and methylome analysis of the gut commensal Bifidobacterium breve.</title>
        <authorList>
            <person name="Bottacini F."/>
            <person name="Morrissey R."/>
            <person name="Roberts R.J."/>
            <person name="James K."/>
            <person name="van Breen J."/>
            <person name="Egan M."/>
            <person name="Lambert J."/>
            <person name="van Limpt K."/>
            <person name="Stanton C."/>
            <person name="Knol J."/>
            <person name="O' Connell Motherway M."/>
            <person name="van Sinderen D."/>
        </authorList>
    </citation>
    <scope>NUCLEOTIDE SEQUENCE [LARGE SCALE GENOMIC DNA]</scope>
    <source>
        <strain evidence="3 4">215W447a</strain>
    </source>
</reference>
<dbReference type="Proteomes" id="UP000232491">
    <property type="component" value="Chromosome"/>
</dbReference>
<feature type="compositionally biased region" description="Gly residues" evidence="1">
    <location>
        <begin position="722"/>
        <end position="731"/>
    </location>
</feature>
<feature type="transmembrane region" description="Helical" evidence="2">
    <location>
        <begin position="200"/>
        <end position="218"/>
    </location>
</feature>
<evidence type="ECO:0000313" key="4">
    <source>
        <dbReference type="Proteomes" id="UP000232491"/>
    </source>
</evidence>
<dbReference type="EMBL" id="CP021558">
    <property type="protein sequence ID" value="AUE03246.1"/>
    <property type="molecule type" value="Genomic_DNA"/>
</dbReference>
<sequence>MGWLDDMTMAANDMVSTVFAHAVTLAADPDAIPDAPGGPAPACGHGLDCLPVLRWASQAGSLTSRNDGIGKFFNPMSWVNNIHANLTGMLTGAGNGLWSAAAWMSNGAEPDAALAKFGPMANRVAGQVYGALFDPSSVGFFIAIPMLLVVVIGFCAAYTRQGWKVFFKRFAALCVGFGLFFAMGATSAAHPDSDYPATPYWMASTAFKIVNTAGDGVTKQFNKTLIRTGRFVAFDGSWDRLSCRRYTAWLNTEGAKGKDALADSVNLMWEETGLRIWMRSAYGSGDNASQVFCRVLEYRAGAAPSDQAQIVNQASGGAATAAGWAPAFWPSLMTTKETLTADTSKNDPSDTSDQMIDRYVMTWNACGMKPDGSYRIRPGFDFIGALKKKPVGGAAVAGAKNRGAGGSSVSSCMAMITGFDTPSGGTQYQAVDGPGDWDNNRTKAVIDGDMRKTVSNLILLFDVDTNSNWKQLVYSNGGGAIQDRTNALQTINQEHGDASTADIMASLLFLFAGLANLLVWGVFCGLLKLLSLAVASFVAVAAFLACLILAFAPDKGRRALGNSLIQLFAWVAGPTVIALFASVGCMFVNAGMGLLNIVGADGGTTGGILSLTLATMLLPVAYLMLVRYLCMKVWGLGDPFSLPGLAQLAGFGGAMKTGLVMGAGAIAGGAAALMAGGGALSALSTAGDVLASGGRGGLVSAIGRGTRNGRMDSWFDSKAGGRKSGNGGPGPDHGPSEADRAAAEQGTAPASETSETAGTGTGQAPESDGAPAGEAGGSENPADGEETTQAGSAPAGSGADAAAAGSGPVISADGQQLSEMAMKEEMRQAGLAQGLKGEELDAYVNRRMTAKLNQAGAYPEQSEFKPMAERFSDMGTAGVFDEMASGGRHVLRPVAWASHATGRSADRANGIGRAASSWTHGLAQSRIGRNAMGAAKTVDKVAKWAADHPNKAAVAALAIPGLGPAAAAAAIVAPRIMHSMGNRNGIVNRIGRAGASAGAAVGSAIAGKARHAAAVAGIGASRAAEWMSDKPVLSRLTSVNADDDRNIQRMQEEMKAEFGAATPEAAHAVLQAAAGTGWNGHMGDHPLTRESGVVRRVSDSMSGRQGALDGLPIPDKGDAKDSRVARMLDRFGGRCAGSRGRTGRMAGSTGGPKMPPTIPKAPWLPFAGPGARPETGKATSRDDIPTGGVFNMERPETRRMPRFAQGRAKGPEPAPRSRATSTRETGVPVIFDKATEAEERPRNSWMRR</sequence>
<dbReference type="RefSeq" id="WP_106641522.1">
    <property type="nucleotide sequence ID" value="NZ_CP021558.1"/>
</dbReference>
<dbReference type="AlphaFoldDB" id="A0A2K9BT25"/>
<feature type="region of interest" description="Disordered" evidence="1">
    <location>
        <begin position="709"/>
        <end position="810"/>
    </location>
</feature>
<organism evidence="3 4">
    <name type="scientific">Bifidobacterium breve</name>
    <dbReference type="NCBI Taxonomy" id="1685"/>
    <lineage>
        <taxon>Bacteria</taxon>
        <taxon>Bacillati</taxon>
        <taxon>Actinomycetota</taxon>
        <taxon>Actinomycetes</taxon>
        <taxon>Bifidobacteriales</taxon>
        <taxon>Bifidobacteriaceae</taxon>
        <taxon>Bifidobacterium</taxon>
    </lineage>
</organism>
<name>A0A2K9BT25_BIFBR</name>
<feature type="compositionally biased region" description="Basic and acidic residues" evidence="1">
    <location>
        <begin position="1233"/>
        <end position="1242"/>
    </location>
</feature>
<gene>
    <name evidence="3" type="ORF">BB215W447A_1230</name>
</gene>
<feature type="transmembrane region" description="Helical" evidence="2">
    <location>
        <begin position="659"/>
        <end position="683"/>
    </location>
</feature>
<evidence type="ECO:0000256" key="2">
    <source>
        <dbReference type="SAM" id="Phobius"/>
    </source>
</evidence>
<feature type="compositionally biased region" description="Low complexity" evidence="1">
    <location>
        <begin position="790"/>
        <end position="808"/>
    </location>
</feature>
<feature type="transmembrane region" description="Helical" evidence="2">
    <location>
        <begin position="503"/>
        <end position="523"/>
    </location>
</feature>
<feature type="transmembrane region" description="Helical" evidence="2">
    <location>
        <begin position="529"/>
        <end position="552"/>
    </location>
</feature>
<feature type="region of interest" description="Disordered" evidence="1">
    <location>
        <begin position="1100"/>
        <end position="1119"/>
    </location>
</feature>
<feature type="transmembrane region" description="Helical" evidence="2">
    <location>
        <begin position="564"/>
        <end position="595"/>
    </location>
</feature>
<keyword evidence="2" id="KW-0472">Membrane</keyword>
<keyword evidence="2" id="KW-1133">Transmembrane helix</keyword>
<feature type="region of interest" description="Disordered" evidence="1">
    <location>
        <begin position="1133"/>
        <end position="1156"/>
    </location>
</feature>
<feature type="region of interest" description="Disordered" evidence="1">
    <location>
        <begin position="1168"/>
        <end position="1248"/>
    </location>
</feature>
<protein>
    <recommendedName>
        <fullName evidence="5">TrbL/VirB6 plasmid conjugal transfer protein</fullName>
    </recommendedName>
</protein>
<evidence type="ECO:0008006" key="5">
    <source>
        <dbReference type="Google" id="ProtNLM"/>
    </source>
</evidence>
<feature type="transmembrane region" description="Helical" evidence="2">
    <location>
        <begin position="138"/>
        <end position="158"/>
    </location>
</feature>